<dbReference type="EMBL" id="FOOK01000001">
    <property type="protein sequence ID" value="SFF62905.1"/>
    <property type="molecule type" value="Genomic_DNA"/>
</dbReference>
<evidence type="ECO:0000256" key="3">
    <source>
        <dbReference type="ARBA" id="ARBA00022679"/>
    </source>
</evidence>
<dbReference type="RefSeq" id="WP_092035296.1">
    <property type="nucleotide sequence ID" value="NZ_FOOK01000001.1"/>
</dbReference>
<evidence type="ECO:0000313" key="8">
    <source>
        <dbReference type="EMBL" id="SFF62905.1"/>
    </source>
</evidence>
<dbReference type="STRING" id="201973.SAMN04488025_10123"/>
<evidence type="ECO:0000256" key="6">
    <source>
        <dbReference type="ARBA" id="ARBA00049348"/>
    </source>
</evidence>
<accession>A0A1I2K6X3</accession>
<evidence type="ECO:0000256" key="5">
    <source>
        <dbReference type="ARBA" id="ARBA00023204"/>
    </source>
</evidence>
<dbReference type="SUPFAM" id="SSF46767">
    <property type="entry name" value="Methylated DNA-protein cysteine methyltransferase, C-terminal domain"/>
    <property type="match status" value="1"/>
</dbReference>
<comment type="catalytic activity">
    <reaction evidence="1">
        <text>a 4-O-methyl-thymidine in DNA + L-cysteinyl-[protein] = a thymidine in DNA + S-methyl-L-cysteinyl-[protein]</text>
        <dbReference type="Rhea" id="RHEA:53428"/>
        <dbReference type="Rhea" id="RHEA-COMP:10131"/>
        <dbReference type="Rhea" id="RHEA-COMP:10132"/>
        <dbReference type="Rhea" id="RHEA-COMP:13555"/>
        <dbReference type="Rhea" id="RHEA-COMP:13556"/>
        <dbReference type="ChEBI" id="CHEBI:29950"/>
        <dbReference type="ChEBI" id="CHEBI:82612"/>
        <dbReference type="ChEBI" id="CHEBI:137386"/>
        <dbReference type="ChEBI" id="CHEBI:137387"/>
        <dbReference type="EC" id="2.1.1.63"/>
    </reaction>
</comment>
<dbReference type="NCBIfam" id="TIGR00589">
    <property type="entry name" value="ogt"/>
    <property type="match status" value="1"/>
</dbReference>
<sequence>MKLYLAVYEWERRICLASDGKTVYSAGFDPDRVLSRLQKLFPHFRIEWDPAKSATILRQLEEYLQGKRKVCDVPVHLRGTRFQLRVWNEIRKIPYGQTETYGSIAKALGDLRLSRAVGGAVGTNPVPLIIPCHRVVGARGGWEVTWAVRPQKSGCWNWRGDWTPVKRSIGWSPGQEEENRSFK</sequence>
<gene>
    <name evidence="8" type="ORF">SAMN04488025_10123</name>
</gene>
<keyword evidence="5" id="KW-0234">DNA repair</keyword>
<dbReference type="InterPro" id="IPR001497">
    <property type="entry name" value="MethylDNA_cys_MeTrfase_AS"/>
</dbReference>
<keyword evidence="4" id="KW-0227">DNA damage</keyword>
<evidence type="ECO:0000256" key="4">
    <source>
        <dbReference type="ARBA" id="ARBA00022763"/>
    </source>
</evidence>
<evidence type="ECO:0000256" key="1">
    <source>
        <dbReference type="ARBA" id="ARBA00001286"/>
    </source>
</evidence>
<dbReference type="Proteomes" id="UP000198661">
    <property type="component" value="Unassembled WGS sequence"/>
</dbReference>
<dbReference type="InterPro" id="IPR036388">
    <property type="entry name" value="WH-like_DNA-bd_sf"/>
</dbReference>
<evidence type="ECO:0000256" key="2">
    <source>
        <dbReference type="ARBA" id="ARBA00022603"/>
    </source>
</evidence>
<dbReference type="AlphaFoldDB" id="A0A1I2K6X3"/>
<feature type="domain" description="Methylated-DNA-[protein]-cysteine S-methyltransferase DNA binding" evidence="7">
    <location>
        <begin position="82"/>
        <end position="141"/>
    </location>
</feature>
<dbReference type="Pfam" id="PF01035">
    <property type="entry name" value="DNA_binding_1"/>
    <property type="match status" value="1"/>
</dbReference>
<dbReference type="GO" id="GO:0003908">
    <property type="term" value="F:methylated-DNA-[protein]-cysteine S-methyltransferase activity"/>
    <property type="evidence" value="ECO:0007669"/>
    <property type="project" value="UniProtKB-EC"/>
</dbReference>
<dbReference type="InterPro" id="IPR036631">
    <property type="entry name" value="MGMT_N_sf"/>
</dbReference>
<reference evidence="8 9" key="1">
    <citation type="submission" date="2016-10" db="EMBL/GenBank/DDBJ databases">
        <authorList>
            <person name="de Groot N.N."/>
        </authorList>
    </citation>
    <scope>NUCLEOTIDE SEQUENCE [LARGE SCALE GENOMIC DNA]</scope>
    <source>
        <strain evidence="8 9">DSM 44945</strain>
    </source>
</reference>
<comment type="catalytic activity">
    <reaction evidence="6">
        <text>a 6-O-methyl-2'-deoxyguanosine in DNA + L-cysteinyl-[protein] = S-methyl-L-cysteinyl-[protein] + a 2'-deoxyguanosine in DNA</text>
        <dbReference type="Rhea" id="RHEA:24000"/>
        <dbReference type="Rhea" id="RHEA-COMP:10131"/>
        <dbReference type="Rhea" id="RHEA-COMP:10132"/>
        <dbReference type="Rhea" id="RHEA-COMP:11367"/>
        <dbReference type="Rhea" id="RHEA-COMP:11368"/>
        <dbReference type="ChEBI" id="CHEBI:29950"/>
        <dbReference type="ChEBI" id="CHEBI:82612"/>
        <dbReference type="ChEBI" id="CHEBI:85445"/>
        <dbReference type="ChEBI" id="CHEBI:85448"/>
        <dbReference type="EC" id="2.1.1.63"/>
    </reaction>
</comment>
<dbReference type="InterPro" id="IPR036217">
    <property type="entry name" value="MethylDNA_cys_MeTrfase_DNAb"/>
</dbReference>
<dbReference type="PROSITE" id="PS00374">
    <property type="entry name" value="MGMT"/>
    <property type="match status" value="1"/>
</dbReference>
<proteinExistence type="predicted"/>
<protein>
    <submittedName>
        <fullName evidence="8">6-O-methylguanine DNA methyltransferase, DNA binding domain</fullName>
    </submittedName>
</protein>
<dbReference type="SUPFAM" id="SSF53155">
    <property type="entry name" value="Methylated DNA-protein cysteine methyltransferase domain"/>
    <property type="match status" value="1"/>
</dbReference>
<name>A0A1I2K6X3_9BACL</name>
<dbReference type="Gene3D" id="1.10.10.10">
    <property type="entry name" value="Winged helix-like DNA-binding domain superfamily/Winged helix DNA-binding domain"/>
    <property type="match status" value="1"/>
</dbReference>
<keyword evidence="3 8" id="KW-0808">Transferase</keyword>
<dbReference type="GO" id="GO:0032259">
    <property type="term" value="P:methylation"/>
    <property type="evidence" value="ECO:0007669"/>
    <property type="project" value="UniProtKB-KW"/>
</dbReference>
<keyword evidence="9" id="KW-1185">Reference proteome</keyword>
<dbReference type="CDD" id="cd06445">
    <property type="entry name" value="ATase"/>
    <property type="match status" value="1"/>
</dbReference>
<organism evidence="8 9">
    <name type="scientific">Planifilum fulgidum</name>
    <dbReference type="NCBI Taxonomy" id="201973"/>
    <lineage>
        <taxon>Bacteria</taxon>
        <taxon>Bacillati</taxon>
        <taxon>Bacillota</taxon>
        <taxon>Bacilli</taxon>
        <taxon>Bacillales</taxon>
        <taxon>Thermoactinomycetaceae</taxon>
        <taxon>Planifilum</taxon>
    </lineage>
</organism>
<dbReference type="PANTHER" id="PTHR10815:SF5">
    <property type="entry name" value="METHYLATED-DNA--PROTEIN-CYSTEINE METHYLTRANSFERASE"/>
    <property type="match status" value="1"/>
</dbReference>
<evidence type="ECO:0000313" key="9">
    <source>
        <dbReference type="Proteomes" id="UP000198661"/>
    </source>
</evidence>
<dbReference type="InterPro" id="IPR014048">
    <property type="entry name" value="MethylDNA_cys_MeTrfase_DNA-bd"/>
</dbReference>
<dbReference type="GO" id="GO:0006281">
    <property type="term" value="P:DNA repair"/>
    <property type="evidence" value="ECO:0007669"/>
    <property type="project" value="UniProtKB-KW"/>
</dbReference>
<evidence type="ECO:0000259" key="7">
    <source>
        <dbReference type="Pfam" id="PF01035"/>
    </source>
</evidence>
<dbReference type="PANTHER" id="PTHR10815">
    <property type="entry name" value="METHYLATED-DNA--PROTEIN-CYSTEINE METHYLTRANSFERASE"/>
    <property type="match status" value="1"/>
</dbReference>
<keyword evidence="2 8" id="KW-0489">Methyltransferase</keyword>